<dbReference type="Proteomes" id="UP000054018">
    <property type="component" value="Unassembled WGS sequence"/>
</dbReference>
<proteinExistence type="predicted"/>
<dbReference type="AlphaFoldDB" id="A0A0D0A8I6"/>
<name>A0A0D0A8I6_9AGAM</name>
<evidence type="ECO:0000313" key="1">
    <source>
        <dbReference type="EMBL" id="KIK28343.1"/>
    </source>
</evidence>
<dbReference type="EMBL" id="KN833693">
    <property type="protein sequence ID" value="KIK28343.1"/>
    <property type="molecule type" value="Genomic_DNA"/>
</dbReference>
<evidence type="ECO:0000313" key="2">
    <source>
        <dbReference type="Proteomes" id="UP000054018"/>
    </source>
</evidence>
<sequence>MVEIACHNIANRQSPSSDSTLRLCFLGSVLHVELPTSIDSQQLAETTSFGREFNPTAHLLCRCHSINLFGASLSHLWSVWECLILREPLCAVLRLL</sequence>
<reference evidence="2" key="2">
    <citation type="submission" date="2015-01" db="EMBL/GenBank/DDBJ databases">
        <title>Evolutionary Origins and Diversification of the Mycorrhizal Mutualists.</title>
        <authorList>
            <consortium name="DOE Joint Genome Institute"/>
            <consortium name="Mycorrhizal Genomics Consortium"/>
            <person name="Kohler A."/>
            <person name="Kuo A."/>
            <person name="Nagy L.G."/>
            <person name="Floudas D."/>
            <person name="Copeland A."/>
            <person name="Barry K.W."/>
            <person name="Cichocki N."/>
            <person name="Veneault-Fourrey C."/>
            <person name="LaButti K."/>
            <person name="Lindquist E.A."/>
            <person name="Lipzen A."/>
            <person name="Lundell T."/>
            <person name="Morin E."/>
            <person name="Murat C."/>
            <person name="Riley R."/>
            <person name="Ohm R."/>
            <person name="Sun H."/>
            <person name="Tunlid A."/>
            <person name="Henrissat B."/>
            <person name="Grigoriev I.V."/>
            <person name="Hibbett D.S."/>
            <person name="Martin F."/>
        </authorList>
    </citation>
    <scope>NUCLEOTIDE SEQUENCE [LARGE SCALE GENOMIC DNA]</scope>
    <source>
        <strain evidence="2">441</strain>
    </source>
</reference>
<accession>A0A0D0A8I6</accession>
<keyword evidence="2" id="KW-1185">Reference proteome</keyword>
<reference evidence="1 2" key="1">
    <citation type="submission" date="2014-04" db="EMBL/GenBank/DDBJ databases">
        <authorList>
            <consortium name="DOE Joint Genome Institute"/>
            <person name="Kuo A."/>
            <person name="Kohler A."/>
            <person name="Costa M.D."/>
            <person name="Nagy L.G."/>
            <person name="Floudas D."/>
            <person name="Copeland A."/>
            <person name="Barry K.W."/>
            <person name="Cichocki N."/>
            <person name="Veneault-Fourrey C."/>
            <person name="LaButti K."/>
            <person name="Lindquist E.A."/>
            <person name="Lipzen A."/>
            <person name="Lundell T."/>
            <person name="Morin E."/>
            <person name="Murat C."/>
            <person name="Sun H."/>
            <person name="Tunlid A."/>
            <person name="Henrissat B."/>
            <person name="Grigoriev I.V."/>
            <person name="Hibbett D.S."/>
            <person name="Martin F."/>
            <person name="Nordberg H.P."/>
            <person name="Cantor M.N."/>
            <person name="Hua S.X."/>
        </authorList>
    </citation>
    <scope>NUCLEOTIDE SEQUENCE [LARGE SCALE GENOMIC DNA]</scope>
    <source>
        <strain evidence="1 2">441</strain>
    </source>
</reference>
<protein>
    <submittedName>
        <fullName evidence="1">Uncharacterized protein</fullName>
    </submittedName>
</protein>
<dbReference type="OrthoDB" id="10265409at2759"/>
<dbReference type="HOGENOM" id="CLU_2360561_0_0_1"/>
<gene>
    <name evidence="1" type="ORF">PISMIDRAFT_614427</name>
</gene>
<organism evidence="1 2">
    <name type="scientific">Pisolithus microcarpus 441</name>
    <dbReference type="NCBI Taxonomy" id="765257"/>
    <lineage>
        <taxon>Eukaryota</taxon>
        <taxon>Fungi</taxon>
        <taxon>Dikarya</taxon>
        <taxon>Basidiomycota</taxon>
        <taxon>Agaricomycotina</taxon>
        <taxon>Agaricomycetes</taxon>
        <taxon>Agaricomycetidae</taxon>
        <taxon>Boletales</taxon>
        <taxon>Sclerodermatineae</taxon>
        <taxon>Pisolithaceae</taxon>
        <taxon>Pisolithus</taxon>
    </lineage>
</organism>